<dbReference type="Gene3D" id="3.40.190.10">
    <property type="entry name" value="Periplasmic binding protein-like II"/>
    <property type="match status" value="2"/>
</dbReference>
<proteinExistence type="predicted"/>
<feature type="compositionally biased region" description="Gly residues" evidence="2">
    <location>
        <begin position="25"/>
        <end position="52"/>
    </location>
</feature>
<feature type="compositionally biased region" description="Acidic residues" evidence="2">
    <location>
        <begin position="121"/>
        <end position="130"/>
    </location>
</feature>
<dbReference type="NCBIfam" id="TIGR01098">
    <property type="entry name" value="3A0109s03R"/>
    <property type="match status" value="1"/>
</dbReference>
<evidence type="ECO:0000256" key="2">
    <source>
        <dbReference type="SAM" id="MobiDB-lite"/>
    </source>
</evidence>
<dbReference type="PANTHER" id="PTHR35841">
    <property type="entry name" value="PHOSPHONATES-BINDING PERIPLASMIC PROTEIN"/>
    <property type="match status" value="1"/>
</dbReference>
<evidence type="ECO:0000313" key="4">
    <source>
        <dbReference type="Proteomes" id="UP001597085"/>
    </source>
</evidence>
<dbReference type="RefSeq" id="WP_345780756.1">
    <property type="nucleotide sequence ID" value="NZ_JANHDI010000010.1"/>
</dbReference>
<feature type="region of interest" description="Disordered" evidence="2">
    <location>
        <begin position="104"/>
        <end position="130"/>
    </location>
</feature>
<dbReference type="InterPro" id="IPR005770">
    <property type="entry name" value="PhnD"/>
</dbReference>
<dbReference type="SUPFAM" id="SSF53850">
    <property type="entry name" value="Periplasmic binding protein-like II"/>
    <property type="match status" value="1"/>
</dbReference>
<protein>
    <submittedName>
        <fullName evidence="3">Phosphate/phosphite/phosphonate ABC transporter substrate-binding protein</fullName>
    </submittedName>
</protein>
<reference evidence="3 4" key="1">
    <citation type="journal article" date="2019" name="Int. J. Syst. Evol. Microbiol.">
        <title>The Global Catalogue of Microorganisms (GCM) 10K type strain sequencing project: providing services to taxonomists for standard genome sequencing and annotation.</title>
        <authorList>
            <consortium name="The Broad Institute Genomics Platform"/>
            <consortium name="The Broad Institute Genome Sequencing Center for Infectious Disease"/>
            <person name="Wu L."/>
            <person name="Ma J."/>
        </authorList>
    </citation>
    <scope>NUCLEOTIDE SEQUENCE [LARGE SCALE GENOMIC DNA]</scope>
    <source>
        <strain evidence="3 4">CGMCC 1.12121</strain>
    </source>
</reference>
<keyword evidence="4" id="KW-1185">Reference proteome</keyword>
<dbReference type="Proteomes" id="UP001597085">
    <property type="component" value="Unassembled WGS sequence"/>
</dbReference>
<organism evidence="3 4">
    <name type="scientific">Halobellus rarus</name>
    <dbReference type="NCBI Taxonomy" id="1126237"/>
    <lineage>
        <taxon>Archaea</taxon>
        <taxon>Methanobacteriati</taxon>
        <taxon>Methanobacteriota</taxon>
        <taxon>Stenosarchaea group</taxon>
        <taxon>Halobacteria</taxon>
        <taxon>Halobacteriales</taxon>
        <taxon>Haloferacaceae</taxon>
        <taxon>Halobellus</taxon>
    </lineage>
</organism>
<feature type="region of interest" description="Disordered" evidence="2">
    <location>
        <begin position="18"/>
        <end position="84"/>
    </location>
</feature>
<comment type="caution">
    <text evidence="3">The sequence shown here is derived from an EMBL/GenBank/DDBJ whole genome shotgun (WGS) entry which is preliminary data.</text>
</comment>
<accession>A0ABD6CSI6</accession>
<dbReference type="AlphaFoldDB" id="A0ABD6CSI6"/>
<evidence type="ECO:0000256" key="1">
    <source>
        <dbReference type="ARBA" id="ARBA00022729"/>
    </source>
</evidence>
<evidence type="ECO:0000313" key="3">
    <source>
        <dbReference type="EMBL" id="MFD1601055.1"/>
    </source>
</evidence>
<feature type="compositionally biased region" description="Basic and acidic residues" evidence="2">
    <location>
        <begin position="104"/>
        <end position="113"/>
    </location>
</feature>
<name>A0ABD6CSI6_9EURY</name>
<dbReference type="PROSITE" id="PS51257">
    <property type="entry name" value="PROKAR_LIPOPROTEIN"/>
    <property type="match status" value="1"/>
</dbReference>
<dbReference type="Pfam" id="PF12974">
    <property type="entry name" value="Phosphonate-bd"/>
    <property type="match status" value="1"/>
</dbReference>
<gene>
    <name evidence="3" type="primary">phnD</name>
    <name evidence="3" type="ORF">ACFSBX_19160</name>
</gene>
<dbReference type="EMBL" id="JBHUDK010000035">
    <property type="protein sequence ID" value="MFD1601055.1"/>
    <property type="molecule type" value="Genomic_DNA"/>
</dbReference>
<dbReference type="PANTHER" id="PTHR35841:SF1">
    <property type="entry name" value="PHOSPHONATES-BINDING PERIPLASMIC PROTEIN"/>
    <property type="match status" value="1"/>
</dbReference>
<keyword evidence="1" id="KW-0732">Signal</keyword>
<sequence length="405" mass="43328">MRQVDRRKFVSGIGAATLAGVAGCSSGGSGGDSGGDSGGSGDSGGDSSGDSGGDGDDGGSDAPAHTDPSTYPEFDPSSPEFPQLTSTLLDAGFETGAMSDLERMQENPRDEPRYGQPVAETPDDESEWLDPDTLEFSLTPTEDPTVYEETLRPLLDNIEEETGKTVNYASLDSYAAQVEAMRSERLHLAGFSTGAVPYAVNIADAVPFSVQIDGSGENGSFGYRLWLITQVDNPDIGSLEDLKGEPMQNVAHADPSSNSGNLAPRALFANEGVVPEEDYEVSYSGGHQQSSLGVANDDYEAAPVCSTCIARVIRDDQIDPTQLKCIWASDPFPTTAFSYVNTLHPDIQEGVRKAFIDYDYQGTSIAEEFEGRGTWVEIDYATVWDIILQIQESLDVEYETGNLSE</sequence>